<dbReference type="Proteomes" id="UP000461585">
    <property type="component" value="Unassembled WGS sequence"/>
</dbReference>
<dbReference type="GO" id="GO:0043024">
    <property type="term" value="F:ribosomal small subunit binding"/>
    <property type="evidence" value="ECO:0007669"/>
    <property type="project" value="TreeGrafter"/>
</dbReference>
<dbReference type="InterPro" id="IPR015946">
    <property type="entry name" value="KH_dom-like_a/b"/>
</dbReference>
<evidence type="ECO:0000256" key="2">
    <source>
        <dbReference type="HAMAP-Rule" id="MF_00003"/>
    </source>
</evidence>
<keyword evidence="4" id="KW-1185">Reference proteome</keyword>
<comment type="subunit">
    <text evidence="2">Monomer. Binds 30S ribosomal subunits, but not 50S ribosomal subunits or 70S ribosomes.</text>
</comment>
<dbReference type="EMBL" id="JAAEEH010000001">
    <property type="protein sequence ID" value="NDL66321.1"/>
    <property type="molecule type" value="Genomic_DNA"/>
</dbReference>
<dbReference type="AlphaFoldDB" id="A0A7X5HTF6"/>
<dbReference type="RefSeq" id="WP_162369039.1">
    <property type="nucleotide sequence ID" value="NZ_JAAEEH010000001.1"/>
</dbReference>
<protein>
    <recommendedName>
        <fullName evidence="2">Ribosome-binding factor A</fullName>
    </recommendedName>
</protein>
<comment type="caution">
    <text evidence="3">The sequence shown here is derived from an EMBL/GenBank/DDBJ whole genome shotgun (WGS) entry which is preliminary data.</text>
</comment>
<dbReference type="InterPro" id="IPR000238">
    <property type="entry name" value="RbfA"/>
</dbReference>
<sequence>MKKISNRMIRINEEMKHALADIIRNELKDPRVDKLTSVLRVETTQDLSYCKVYVSLIGDDEAQKATLEGLKSSAGFIRKELARRVNLRNTPQVQFSLDHSIEYGVHISKLIDDVNKPTQEQEQENT</sequence>
<dbReference type="SUPFAM" id="SSF89919">
    <property type="entry name" value="Ribosome-binding factor A, RbfA"/>
    <property type="match status" value="1"/>
</dbReference>
<evidence type="ECO:0000313" key="4">
    <source>
        <dbReference type="Proteomes" id="UP000461585"/>
    </source>
</evidence>
<organism evidence="3 4">
    <name type="scientific">Anaerotalea alkaliphila</name>
    <dbReference type="NCBI Taxonomy" id="2662126"/>
    <lineage>
        <taxon>Bacteria</taxon>
        <taxon>Bacillati</taxon>
        <taxon>Bacillota</taxon>
        <taxon>Clostridia</taxon>
        <taxon>Eubacteriales</taxon>
        <taxon>Anaerotalea</taxon>
    </lineage>
</organism>
<proteinExistence type="inferred from homology"/>
<accession>A0A7X5HTF6</accession>
<comment type="similarity">
    <text evidence="2">Belongs to the RbfA family.</text>
</comment>
<dbReference type="InterPro" id="IPR020053">
    <property type="entry name" value="Ribosome-bd_factorA_CS"/>
</dbReference>
<evidence type="ECO:0000256" key="1">
    <source>
        <dbReference type="ARBA" id="ARBA00022517"/>
    </source>
</evidence>
<dbReference type="GO" id="GO:0005829">
    <property type="term" value="C:cytosol"/>
    <property type="evidence" value="ECO:0007669"/>
    <property type="project" value="TreeGrafter"/>
</dbReference>
<keyword evidence="1 2" id="KW-0690">Ribosome biogenesis</keyword>
<dbReference type="InterPro" id="IPR023799">
    <property type="entry name" value="RbfA_dom_sf"/>
</dbReference>
<dbReference type="GO" id="GO:0030490">
    <property type="term" value="P:maturation of SSU-rRNA"/>
    <property type="evidence" value="ECO:0007669"/>
    <property type="project" value="UniProtKB-UniRule"/>
</dbReference>
<dbReference type="PANTHER" id="PTHR33515">
    <property type="entry name" value="RIBOSOME-BINDING FACTOR A, CHLOROPLASTIC-RELATED"/>
    <property type="match status" value="1"/>
</dbReference>
<comment type="function">
    <text evidence="2">One of several proteins that assist in the late maturation steps of the functional core of the 30S ribosomal subunit. Associates with free 30S ribosomal subunits (but not with 30S subunits that are part of 70S ribosomes or polysomes). Required for efficient processing of 16S rRNA. May interact with the 5'-terminal helix region of 16S rRNA.</text>
</comment>
<gene>
    <name evidence="2 3" type="primary">rbfA</name>
    <name evidence="3" type="ORF">GXN74_00985</name>
</gene>
<keyword evidence="2" id="KW-0963">Cytoplasm</keyword>
<name>A0A7X5HTF6_9FIRM</name>
<comment type="subcellular location">
    <subcellularLocation>
        <location evidence="2">Cytoplasm</location>
    </subcellularLocation>
</comment>
<dbReference type="PANTHER" id="PTHR33515:SF1">
    <property type="entry name" value="RIBOSOME-BINDING FACTOR A, CHLOROPLASTIC-RELATED"/>
    <property type="match status" value="1"/>
</dbReference>
<dbReference type="NCBIfam" id="TIGR00082">
    <property type="entry name" value="rbfA"/>
    <property type="match status" value="1"/>
</dbReference>
<dbReference type="Pfam" id="PF02033">
    <property type="entry name" value="RBFA"/>
    <property type="match status" value="1"/>
</dbReference>
<reference evidence="3 4" key="1">
    <citation type="submission" date="2020-01" db="EMBL/GenBank/DDBJ databases">
        <title>Anaeroalcalibacter tamaniensis gen. nov., sp. nov., moderately halophilic strictly anaerobic fermenter bacterium from mud volcano of Taman peninsula.</title>
        <authorList>
            <person name="Frolova A."/>
            <person name="Merkel A.Y."/>
            <person name="Slobodkin A.I."/>
        </authorList>
    </citation>
    <scope>NUCLEOTIDE SEQUENCE [LARGE SCALE GENOMIC DNA]</scope>
    <source>
        <strain evidence="3 4">F-3ap</strain>
    </source>
</reference>
<evidence type="ECO:0000313" key="3">
    <source>
        <dbReference type="EMBL" id="NDL66321.1"/>
    </source>
</evidence>
<dbReference type="HAMAP" id="MF_00003">
    <property type="entry name" value="RbfA"/>
    <property type="match status" value="1"/>
</dbReference>
<dbReference type="Gene3D" id="3.30.300.20">
    <property type="match status" value="1"/>
</dbReference>
<dbReference type="PROSITE" id="PS01319">
    <property type="entry name" value="RBFA"/>
    <property type="match status" value="1"/>
</dbReference>